<dbReference type="STRING" id="1121362.A605_08175"/>
<feature type="transmembrane region" description="Helical" evidence="8">
    <location>
        <begin position="76"/>
        <end position="96"/>
    </location>
</feature>
<dbReference type="Proteomes" id="UP000011723">
    <property type="component" value="Chromosome"/>
</dbReference>
<feature type="transmembrane region" description="Helical" evidence="8">
    <location>
        <begin position="268"/>
        <end position="293"/>
    </location>
</feature>
<evidence type="ECO:0000256" key="4">
    <source>
        <dbReference type="ARBA" id="ARBA00022692"/>
    </source>
</evidence>
<feature type="transmembrane region" description="Helical" evidence="8">
    <location>
        <begin position="344"/>
        <end position="365"/>
    </location>
</feature>
<evidence type="ECO:0000256" key="7">
    <source>
        <dbReference type="ARBA" id="ARBA00024033"/>
    </source>
</evidence>
<keyword evidence="4 8" id="KW-0812">Transmembrane</keyword>
<feature type="transmembrane region" description="Helical" evidence="8">
    <location>
        <begin position="126"/>
        <end position="146"/>
    </location>
</feature>
<feature type="transmembrane region" description="Helical" evidence="8">
    <location>
        <begin position="245"/>
        <end position="262"/>
    </location>
</feature>
<sequence length="394" mass="43570">MAWPLAVILVIHRIAVLAVNGSVTDDFTTVYSAVRRFLDGVPVYNEVYHYVDPHYLYNPGATLLLSPLGMVGNFELARLAFIVVNAAAIVAALALLTRLFDFSLRSLVWPASITAAFLTESVRNTLIFSNINGLLLLGLAVFLWLLLSGRGWWAGLVIGVMILIKPMFAPLLFLPLVKLDWRTLVGGLAVPVAANVVAWPLVPGAGDYLTRLVPYLGEVRDYANSSLTGMAVYFGMPAALETLVWLLFAAVVGVGVIVLLRWRYSDPLLWATTTTGLLLTGVFFLSSLGQMYYSMMIFPMFFTLLLRRSVFHTWPAWVGAYLFLSPDSWHSNRWVDWGRWADFFQATIGWGILLIAVTTCAVVWWRGERPFASEAGTVPGTGTLADDRVSRPSD</sequence>
<dbReference type="Pfam" id="PF09594">
    <property type="entry name" value="GT87"/>
    <property type="match status" value="1"/>
</dbReference>
<dbReference type="eggNOG" id="ENOG5033U55">
    <property type="taxonomic scope" value="Bacteria"/>
</dbReference>
<evidence type="ECO:0000256" key="6">
    <source>
        <dbReference type="ARBA" id="ARBA00023136"/>
    </source>
</evidence>
<evidence type="ECO:0000256" key="3">
    <source>
        <dbReference type="ARBA" id="ARBA00022679"/>
    </source>
</evidence>
<name>M1NT39_9CORY</name>
<dbReference type="EMBL" id="CP003697">
    <property type="protein sequence ID" value="AGF72637.1"/>
    <property type="molecule type" value="Genomic_DNA"/>
</dbReference>
<dbReference type="PATRIC" id="fig|1121362.3.peg.1651"/>
<dbReference type="InterPro" id="IPR018584">
    <property type="entry name" value="GT87"/>
</dbReference>
<protein>
    <recommendedName>
        <fullName evidence="11">Arabinofuranosyl transferase C</fullName>
    </recommendedName>
</protein>
<evidence type="ECO:0000313" key="10">
    <source>
        <dbReference type="Proteomes" id="UP000011723"/>
    </source>
</evidence>
<keyword evidence="10" id="KW-1185">Reference proteome</keyword>
<evidence type="ECO:0000256" key="1">
    <source>
        <dbReference type="ARBA" id="ARBA00004651"/>
    </source>
</evidence>
<dbReference type="GO" id="GO:0005886">
    <property type="term" value="C:plasma membrane"/>
    <property type="evidence" value="ECO:0007669"/>
    <property type="project" value="UniProtKB-SubCell"/>
</dbReference>
<comment type="subcellular location">
    <subcellularLocation>
        <location evidence="1">Cell membrane</location>
        <topology evidence="1">Multi-pass membrane protein</topology>
    </subcellularLocation>
</comment>
<keyword evidence="5 8" id="KW-1133">Transmembrane helix</keyword>
<accession>M1NT39</accession>
<dbReference type="HOGENOM" id="CLU_055106_0_0_11"/>
<evidence type="ECO:0008006" key="11">
    <source>
        <dbReference type="Google" id="ProtNLM"/>
    </source>
</evidence>
<keyword evidence="3" id="KW-0808">Transferase</keyword>
<dbReference type="KEGG" id="chn:A605_08175"/>
<feature type="transmembrane region" description="Helical" evidence="8">
    <location>
        <begin position="152"/>
        <end position="177"/>
    </location>
</feature>
<comment type="similarity">
    <text evidence="7">Belongs to the glycosyltransferase 87 family.</text>
</comment>
<dbReference type="AlphaFoldDB" id="M1NT39"/>
<gene>
    <name evidence="9" type="ORF">A605_08175</name>
</gene>
<organism evidence="9 10">
    <name type="scientific">Corynebacterium halotolerans YIM 70093 = DSM 44683</name>
    <dbReference type="NCBI Taxonomy" id="1121362"/>
    <lineage>
        <taxon>Bacteria</taxon>
        <taxon>Bacillati</taxon>
        <taxon>Actinomycetota</taxon>
        <taxon>Actinomycetes</taxon>
        <taxon>Mycobacteriales</taxon>
        <taxon>Corynebacteriaceae</taxon>
        <taxon>Corynebacterium</taxon>
    </lineage>
</organism>
<proteinExistence type="inferred from homology"/>
<dbReference type="GO" id="GO:0016758">
    <property type="term" value="F:hexosyltransferase activity"/>
    <property type="evidence" value="ECO:0007669"/>
    <property type="project" value="InterPro"/>
</dbReference>
<evidence type="ECO:0000256" key="8">
    <source>
        <dbReference type="SAM" id="Phobius"/>
    </source>
</evidence>
<evidence type="ECO:0000256" key="2">
    <source>
        <dbReference type="ARBA" id="ARBA00022475"/>
    </source>
</evidence>
<reference evidence="9 10" key="1">
    <citation type="journal article" date="2012" name="Stand. Genomic Sci.">
        <title>Genome sequence of the halotolerant bacterium Corynebacterium halotolerans type strain YIM 70093(T) (= DSM 44683(T)).</title>
        <authorList>
            <person name="Ruckert C."/>
            <person name="Albersmeier A."/>
            <person name="Al-Dilaimi A."/>
            <person name="Niehaus K."/>
            <person name="Szczepanowski R."/>
            <person name="Kalinowski J."/>
        </authorList>
    </citation>
    <scope>NUCLEOTIDE SEQUENCE [LARGE SCALE GENOMIC DNA]</scope>
    <source>
        <strain evidence="9">YIM 70093</strain>
    </source>
</reference>
<feature type="transmembrane region" description="Helical" evidence="8">
    <location>
        <begin position="184"/>
        <end position="202"/>
    </location>
</feature>
<keyword evidence="2" id="KW-1003">Cell membrane</keyword>
<keyword evidence="6 8" id="KW-0472">Membrane</keyword>
<evidence type="ECO:0000256" key="5">
    <source>
        <dbReference type="ARBA" id="ARBA00022989"/>
    </source>
</evidence>
<evidence type="ECO:0000313" key="9">
    <source>
        <dbReference type="EMBL" id="AGF72637.1"/>
    </source>
</evidence>